<dbReference type="InterPro" id="IPR005532">
    <property type="entry name" value="SUMF_dom"/>
</dbReference>
<proteinExistence type="predicted"/>
<dbReference type="Pfam" id="PF20703">
    <property type="entry name" value="nSTAND1"/>
    <property type="match status" value="1"/>
</dbReference>
<dbReference type="Pfam" id="PF00656">
    <property type="entry name" value="Peptidase_C14"/>
    <property type="match status" value="1"/>
</dbReference>
<dbReference type="SUPFAM" id="SSF52540">
    <property type="entry name" value="P-loop containing nucleoside triphosphate hydrolases"/>
    <property type="match status" value="1"/>
</dbReference>
<dbReference type="GO" id="GO:0120147">
    <property type="term" value="F:formylglycine-generating oxidase activity"/>
    <property type="evidence" value="ECO:0007669"/>
    <property type="project" value="TreeGrafter"/>
</dbReference>
<sequence length="1082" mass="123629">MVRYALVIGINDYNNRNFLPSLSKPAQDAEAVAQFLENTGTFANVERLPNRWIAAEKRYEVVPGKVTGNEVLQALQQILSGEQTKNQEVLIYFSGHGFRLTNRIGDGEAYLATSDSQPDGENAISLDRELNPLLRRSNLSNLVVMLDCCHAGALLPENRGLDPILLEPSLSAFKEKQDYYLITACRSEQVAWEDKKYSLFTAALLEGLSQKEADLKTGEISGDRLFDFVSRELRGKGQEPIRMGVGRSIILVKYGAQPQVTEVEPLLDEKGELRCPYQGLLAFTKKERPFFFGRKRVVDDIKSKLDRLNFVPLIGASGSGKSSVVLAGLMPWLEELGWHILEPIKPGFKPLTKLESLLLSYFPDCEKLLDECINNPASEGLNPLLELFPREHKFLLVVDQFEELFTFALEEQRDRFIELITQVATIPDFPLAVVATMRADFIEPCLRYDSLRKLIQNNAEYLPDLRGLDLLEAITEPAKLQGYEVTKELLNKILEDIKQEPGFLPLLEFALTQLWQRRDEAKYQVTLDAYQAIGGIVGALNCHADKVYHYRDYEKDSPQQERTEDEKTLIKRIFLNLLQIGDGEKDTRLRQSKAFILSLAGDNQEGQKVLKELIEGKQGLVKGRLLVTGKTEREEEAWVNLAHEALIEKWDNLNLWRTETRKGRELAKQVDKDAQNWQKSHKSQYYLWSGDKLADAEKILQEYQDTVETTQLAKEFLQASSQEELRSYMRRPDIDDLDCQALEKEAANKSFLSREKLRNLLENEKEKAQIRLSASWLLKQWGEEVPIWTAEVDKQGKIALSFIREDELPATVIEELEDGINLEIVEVPGGEFWLGSSEGEEGVYSDERPQHKVKISPFLMGKYPITQAQWRAVASLPKVERDLNPEPSYYKGNSRRPVECISWYEAVEFCERLSRWSQEKGKGYQYRLPSEAEWEYACRSVISYQLSVISEESIQNPIYPPYHFGWKIDPALANYEQTAPARTTAVGRFQIVNAFGLYDMHGNVWEWCSDDWHDNYEGIPTDGWAGLSGKNSQYKLMRGGSWTVKQESCRCAVRSKNTPDYNYYNIGLRVVASSRTVYSVNS</sequence>
<comment type="caution">
    <text evidence="5">The sequence shown here is derived from an EMBL/GenBank/DDBJ whole genome shotgun (WGS) entry which is preliminary data.</text>
</comment>
<dbReference type="SUPFAM" id="SSF52129">
    <property type="entry name" value="Caspase-like"/>
    <property type="match status" value="1"/>
</dbReference>
<gene>
    <name evidence="5" type="ORF">MAE30S32_18760</name>
</gene>
<dbReference type="InterPro" id="IPR042095">
    <property type="entry name" value="SUMF_sf"/>
</dbReference>
<dbReference type="Gene3D" id="3.40.50.1460">
    <property type="match status" value="1"/>
</dbReference>
<feature type="coiled-coil region" evidence="1">
    <location>
        <begin position="693"/>
        <end position="720"/>
    </location>
</feature>
<protein>
    <submittedName>
        <fullName evidence="5">Diguanylate cyclase</fullName>
    </submittedName>
</protein>
<dbReference type="Gene3D" id="3.90.1580.10">
    <property type="entry name" value="paralog of FGE (formylglycine-generating enzyme)"/>
    <property type="match status" value="1"/>
</dbReference>
<dbReference type="Proteomes" id="UP000321223">
    <property type="component" value="Unassembled WGS sequence"/>
</dbReference>
<evidence type="ECO:0000313" key="5">
    <source>
        <dbReference type="EMBL" id="GCA93224.1"/>
    </source>
</evidence>
<dbReference type="PANTHER" id="PTHR23150:SF19">
    <property type="entry name" value="FORMYLGLYCINE-GENERATING ENZYME"/>
    <property type="match status" value="1"/>
</dbReference>
<dbReference type="SUPFAM" id="SSF56436">
    <property type="entry name" value="C-type lectin-like"/>
    <property type="match status" value="1"/>
</dbReference>
<organism evidence="5 6">
    <name type="scientific">Microcystis aeruginosa 11-30S32</name>
    <dbReference type="NCBI Taxonomy" id="2358142"/>
    <lineage>
        <taxon>Bacteria</taxon>
        <taxon>Bacillati</taxon>
        <taxon>Cyanobacteriota</taxon>
        <taxon>Cyanophyceae</taxon>
        <taxon>Oscillatoriophycideae</taxon>
        <taxon>Chroococcales</taxon>
        <taxon>Microcystaceae</taxon>
        <taxon>Microcystis</taxon>
    </lineage>
</organism>
<name>A0A510PHE5_MICAE</name>
<evidence type="ECO:0000256" key="1">
    <source>
        <dbReference type="SAM" id="Coils"/>
    </source>
</evidence>
<dbReference type="InterPro" id="IPR029030">
    <property type="entry name" value="Caspase-like_dom_sf"/>
</dbReference>
<dbReference type="InterPro" id="IPR016187">
    <property type="entry name" value="CTDL_fold"/>
</dbReference>
<feature type="domain" description="Sulfatase-modifying factor enzyme-like" evidence="3">
    <location>
        <begin position="823"/>
        <end position="1071"/>
    </location>
</feature>
<reference evidence="5 6" key="1">
    <citation type="journal article" date="2019" name="Appl. Environ. Microbiol.">
        <title>Co-occurrence of broad and narrow host-range viruses infecting the toxic bloom-forming cyanobacterium Microcystis aeruginosa.</title>
        <authorList>
            <person name="Morimoto D."/>
            <person name="Tominaga K."/>
            <person name="Nishimura Y."/>
            <person name="Yoshida N."/>
            <person name="Kimura S."/>
            <person name="Sako Y."/>
            <person name="Yoshida T."/>
        </authorList>
    </citation>
    <scope>NUCLEOTIDE SEQUENCE [LARGE SCALE GENOMIC DNA]</scope>
    <source>
        <strain evidence="5 6">11-30S32</strain>
    </source>
</reference>
<dbReference type="GO" id="GO:0004197">
    <property type="term" value="F:cysteine-type endopeptidase activity"/>
    <property type="evidence" value="ECO:0007669"/>
    <property type="project" value="InterPro"/>
</dbReference>
<evidence type="ECO:0000259" key="2">
    <source>
        <dbReference type="Pfam" id="PF00656"/>
    </source>
</evidence>
<evidence type="ECO:0000313" key="6">
    <source>
        <dbReference type="Proteomes" id="UP000321223"/>
    </source>
</evidence>
<dbReference type="InterPro" id="IPR049052">
    <property type="entry name" value="nSTAND1"/>
</dbReference>
<evidence type="ECO:0000259" key="4">
    <source>
        <dbReference type="Pfam" id="PF20703"/>
    </source>
</evidence>
<dbReference type="InterPro" id="IPR027417">
    <property type="entry name" value="P-loop_NTPase"/>
</dbReference>
<dbReference type="PANTHER" id="PTHR23150">
    <property type="entry name" value="SULFATASE MODIFYING FACTOR 1, 2"/>
    <property type="match status" value="1"/>
</dbReference>
<dbReference type="GO" id="GO:0006508">
    <property type="term" value="P:proteolysis"/>
    <property type="evidence" value="ECO:0007669"/>
    <property type="project" value="InterPro"/>
</dbReference>
<dbReference type="Pfam" id="PF03781">
    <property type="entry name" value="FGE-sulfatase"/>
    <property type="match status" value="1"/>
</dbReference>
<evidence type="ECO:0000259" key="3">
    <source>
        <dbReference type="Pfam" id="PF03781"/>
    </source>
</evidence>
<dbReference type="RefSeq" id="WP_147070294.1">
    <property type="nucleotide sequence ID" value="NZ_BHVU01000093.1"/>
</dbReference>
<accession>A0A510PHE5</accession>
<keyword evidence="1" id="KW-0175">Coiled coil</keyword>
<dbReference type="InterPro" id="IPR011600">
    <property type="entry name" value="Pept_C14_caspase"/>
</dbReference>
<feature type="domain" description="Novel STAND NTPase 1" evidence="4">
    <location>
        <begin position="276"/>
        <end position="683"/>
    </location>
</feature>
<dbReference type="EMBL" id="BHVU01000093">
    <property type="protein sequence ID" value="GCA93224.1"/>
    <property type="molecule type" value="Genomic_DNA"/>
</dbReference>
<dbReference type="AlphaFoldDB" id="A0A510PHE5"/>
<feature type="domain" description="Peptidase C14 caspase" evidence="2">
    <location>
        <begin position="3"/>
        <end position="234"/>
    </location>
</feature>
<dbReference type="InterPro" id="IPR051043">
    <property type="entry name" value="Sulfatase_Mod_Factor_Kinase"/>
</dbReference>